<dbReference type="AlphaFoldDB" id="A0A1Y2FVF5"/>
<dbReference type="PANTHER" id="PTHR46042">
    <property type="entry name" value="DIPHTHINE METHYLTRANSFERASE"/>
    <property type="match status" value="1"/>
</dbReference>
<evidence type="ECO:0000256" key="6">
    <source>
        <dbReference type="ARBA" id="ARBA00039131"/>
    </source>
</evidence>
<dbReference type="PROSITE" id="PS50082">
    <property type="entry name" value="WD_REPEATS_2"/>
    <property type="match status" value="1"/>
</dbReference>
<gene>
    <name evidence="10" type="ORF">LY90DRAFT_374452</name>
</gene>
<sequence length="436" mass="50143">MPDTENLDTENLDTEKPEDKEETLENSGSKETSFYNPVTLYEYKTTLCTNIVEFCPYKGFEDLYVIGSYEFLESNDTNLYPEEFKDITEELMENKNNNKDDDSDDEDIDINDISDLDNISIKRTGRVIFQKLEPNNNKNNNLKIQTITSLSEATIFDIKWSYQKIKNAGYLGMADSAGNLSIYKLVDNGTTFDLEPKISTDNETNEVCCSLDWSNRLTNSTSHVVVSRSNGFITLYDFGDNNLKPLDEWRAHTQEAWVVAFDHWNTNIVYTGSDDCYFKGYDTRAGTSSSIFINEGHEAGICTIQVNPHDPNIMATGGYDTFLNIWDKRMITKPLIHYCTESGVWKVKWNPRMEKRHLIAAACMYNGFRIYNINTQLAPGEDEDDAIKEVCSYDKHESIAYGIDWCLYNDENNPNQILGSCSFFDHSFHIWEIQRI</sequence>
<reference evidence="10 11" key="1">
    <citation type="submission" date="2016-08" db="EMBL/GenBank/DDBJ databases">
        <title>A Parts List for Fungal Cellulosomes Revealed by Comparative Genomics.</title>
        <authorList>
            <consortium name="DOE Joint Genome Institute"/>
            <person name="Haitjema C.H."/>
            <person name="Gilmore S.P."/>
            <person name="Henske J.K."/>
            <person name="Solomon K.V."/>
            <person name="De Groot R."/>
            <person name="Kuo A."/>
            <person name="Mondo S.J."/>
            <person name="Salamov A.A."/>
            <person name="Labutti K."/>
            <person name="Zhao Z."/>
            <person name="Chiniquy J."/>
            <person name="Barry K."/>
            <person name="Brewer H.M."/>
            <person name="Purvine S.O."/>
            <person name="Wright A.T."/>
            <person name="Boxma B."/>
            <person name="Van Alen T."/>
            <person name="Hackstein J.H."/>
            <person name="Baker S.E."/>
            <person name="Grigoriev I.V."/>
            <person name="O'Malley M.A."/>
        </authorList>
    </citation>
    <scope>NUCLEOTIDE SEQUENCE [LARGE SCALE GENOMIC DNA]</scope>
    <source>
        <strain evidence="10 11">G1</strain>
    </source>
</reference>
<comment type="similarity">
    <text evidence="5">Belongs to the DPH7 family.</text>
</comment>
<dbReference type="EC" id="3.1.1.97" evidence="6"/>
<dbReference type="Proteomes" id="UP000193920">
    <property type="component" value="Unassembled WGS sequence"/>
</dbReference>
<dbReference type="Pfam" id="PF00400">
    <property type="entry name" value="WD40"/>
    <property type="match status" value="1"/>
</dbReference>
<evidence type="ECO:0000256" key="9">
    <source>
        <dbReference type="SAM" id="MobiDB-lite"/>
    </source>
</evidence>
<proteinExistence type="inferred from homology"/>
<evidence type="ECO:0000256" key="1">
    <source>
        <dbReference type="ARBA" id="ARBA00005156"/>
    </source>
</evidence>
<evidence type="ECO:0000256" key="7">
    <source>
        <dbReference type="ARBA" id="ARBA00047551"/>
    </source>
</evidence>
<dbReference type="GO" id="GO:0061685">
    <property type="term" value="F:diphthine methylesterase activity"/>
    <property type="evidence" value="ECO:0007669"/>
    <property type="project" value="UniProtKB-EC"/>
</dbReference>
<protein>
    <recommendedName>
        <fullName evidence="6">methylated diphthine methylhydrolase</fullName>
        <ecNumber evidence="6">3.1.1.97</ecNumber>
    </recommendedName>
</protein>
<dbReference type="Gene3D" id="2.130.10.10">
    <property type="entry name" value="YVTN repeat-like/Quinoprotein amine dehydrogenase"/>
    <property type="match status" value="1"/>
</dbReference>
<keyword evidence="3" id="KW-0677">Repeat</keyword>
<feature type="compositionally biased region" description="Acidic residues" evidence="9">
    <location>
        <begin position="1"/>
        <end position="12"/>
    </location>
</feature>
<dbReference type="PROSITE" id="PS50294">
    <property type="entry name" value="WD_REPEATS_REGION"/>
    <property type="match status" value="1"/>
</dbReference>
<evidence type="ECO:0000313" key="10">
    <source>
        <dbReference type="EMBL" id="ORY87284.1"/>
    </source>
</evidence>
<evidence type="ECO:0000256" key="2">
    <source>
        <dbReference type="ARBA" id="ARBA00022574"/>
    </source>
</evidence>
<keyword evidence="4" id="KW-0378">Hydrolase</keyword>
<comment type="caution">
    <text evidence="10">The sequence shown here is derived from an EMBL/GenBank/DDBJ whole genome shotgun (WGS) entry which is preliminary data.</text>
</comment>
<name>A0A1Y2FVF5_9FUNG</name>
<accession>A0A1Y2FVF5</accession>
<dbReference type="InterPro" id="IPR001680">
    <property type="entry name" value="WD40_rpt"/>
</dbReference>
<dbReference type="InterPro" id="IPR052415">
    <property type="entry name" value="Diphthine_MTase"/>
</dbReference>
<evidence type="ECO:0000256" key="3">
    <source>
        <dbReference type="ARBA" id="ARBA00022737"/>
    </source>
</evidence>
<organism evidence="10 11">
    <name type="scientific">Neocallimastix californiae</name>
    <dbReference type="NCBI Taxonomy" id="1754190"/>
    <lineage>
        <taxon>Eukaryota</taxon>
        <taxon>Fungi</taxon>
        <taxon>Fungi incertae sedis</taxon>
        <taxon>Chytridiomycota</taxon>
        <taxon>Chytridiomycota incertae sedis</taxon>
        <taxon>Neocallimastigomycetes</taxon>
        <taxon>Neocallimastigales</taxon>
        <taxon>Neocallimastigaceae</taxon>
        <taxon>Neocallimastix</taxon>
    </lineage>
</organism>
<keyword evidence="11" id="KW-1185">Reference proteome</keyword>
<evidence type="ECO:0000256" key="5">
    <source>
        <dbReference type="ARBA" id="ARBA00038092"/>
    </source>
</evidence>
<dbReference type="GO" id="GO:0017183">
    <property type="term" value="P:protein histidyl modification to diphthamide"/>
    <property type="evidence" value="ECO:0007669"/>
    <property type="project" value="TreeGrafter"/>
</dbReference>
<evidence type="ECO:0000256" key="8">
    <source>
        <dbReference type="PROSITE-ProRule" id="PRU00221"/>
    </source>
</evidence>
<evidence type="ECO:0000313" key="11">
    <source>
        <dbReference type="Proteomes" id="UP000193920"/>
    </source>
</evidence>
<dbReference type="EMBL" id="MCOG01000001">
    <property type="protein sequence ID" value="ORY87284.1"/>
    <property type="molecule type" value="Genomic_DNA"/>
</dbReference>
<evidence type="ECO:0000256" key="4">
    <source>
        <dbReference type="ARBA" id="ARBA00022801"/>
    </source>
</evidence>
<dbReference type="SMART" id="SM00320">
    <property type="entry name" value="WD40"/>
    <property type="match status" value="4"/>
</dbReference>
<dbReference type="InterPro" id="IPR015943">
    <property type="entry name" value="WD40/YVTN_repeat-like_dom_sf"/>
</dbReference>
<dbReference type="GO" id="GO:0005737">
    <property type="term" value="C:cytoplasm"/>
    <property type="evidence" value="ECO:0007669"/>
    <property type="project" value="TreeGrafter"/>
</dbReference>
<dbReference type="InterPro" id="IPR036322">
    <property type="entry name" value="WD40_repeat_dom_sf"/>
</dbReference>
<feature type="repeat" description="WD" evidence="8">
    <location>
        <begin position="294"/>
        <end position="327"/>
    </location>
</feature>
<feature type="region of interest" description="Disordered" evidence="9">
    <location>
        <begin position="1"/>
        <end position="32"/>
    </location>
</feature>
<keyword evidence="2 8" id="KW-0853">WD repeat</keyword>
<comment type="catalytic activity">
    <reaction evidence="7">
        <text>diphthine methyl ester-[translation elongation factor 2] + H2O = diphthine-[translation elongation factor 2] + methanol + H(+)</text>
        <dbReference type="Rhea" id="RHEA:42656"/>
        <dbReference type="Rhea" id="RHEA-COMP:10172"/>
        <dbReference type="Rhea" id="RHEA-COMP:10173"/>
        <dbReference type="ChEBI" id="CHEBI:15377"/>
        <dbReference type="ChEBI" id="CHEBI:15378"/>
        <dbReference type="ChEBI" id="CHEBI:17790"/>
        <dbReference type="ChEBI" id="CHEBI:79005"/>
        <dbReference type="ChEBI" id="CHEBI:82696"/>
        <dbReference type="EC" id="3.1.1.97"/>
    </reaction>
</comment>
<comment type="pathway">
    <text evidence="1">Protein modification; peptidyl-diphthamide biosynthesis.</text>
</comment>
<dbReference type="SUPFAM" id="SSF50978">
    <property type="entry name" value="WD40 repeat-like"/>
    <property type="match status" value="1"/>
</dbReference>
<dbReference type="STRING" id="1754190.A0A1Y2FVF5"/>
<dbReference type="OrthoDB" id="1930760at2759"/>
<dbReference type="PANTHER" id="PTHR46042:SF1">
    <property type="entry name" value="DIPHTHINE METHYLTRANSFERASE"/>
    <property type="match status" value="1"/>
</dbReference>